<protein>
    <submittedName>
        <fullName evidence="2">ABC-2 type transporter superfamily protein</fullName>
    </submittedName>
</protein>
<evidence type="ECO:0000313" key="2">
    <source>
        <dbReference type="EMBL" id="BAY86454.1"/>
    </source>
</evidence>
<feature type="transmembrane region" description="Helical" evidence="1">
    <location>
        <begin position="27"/>
        <end position="46"/>
    </location>
</feature>
<sequence>MLELFFAEFRCSWIQFRRYPVESISQIIFTTAIFYGLFLGAGYIAGSSFQLGDKLDSIIIGYVLWVLVNFVMANIAGGLQNEAQTGTLEQLFLSRYGAIKVFMMRGLAYLTLEIIKIVVIIIIISLLTGSSLYFPPLLVLPFISVLLGAYGFAFIIGSISLLFKRVQQLLPLFLFPLLFSLTIPTETWTGTPKFLALLIPMTPGAGLLRDLMARGDGLNLINLAIAFINGIVYFAIGLLLFKVAEKEAKRKGILSGY</sequence>
<keyword evidence="1" id="KW-1133">Transmembrane helix</keyword>
<organism evidence="2 3">
    <name type="scientific">Calothrix parasitica NIES-267</name>
    <dbReference type="NCBI Taxonomy" id="1973488"/>
    <lineage>
        <taxon>Bacteria</taxon>
        <taxon>Bacillati</taxon>
        <taxon>Cyanobacteriota</taxon>
        <taxon>Cyanophyceae</taxon>
        <taxon>Nostocales</taxon>
        <taxon>Calotrichaceae</taxon>
        <taxon>Calothrix</taxon>
    </lineage>
</organism>
<gene>
    <name evidence="2" type="ORF">NIES267_59620</name>
</gene>
<dbReference type="OrthoDB" id="9815972at2"/>
<evidence type="ECO:0000256" key="1">
    <source>
        <dbReference type="SAM" id="Phobius"/>
    </source>
</evidence>
<dbReference type="Proteomes" id="UP000218418">
    <property type="component" value="Chromosome"/>
</dbReference>
<reference evidence="2 3" key="1">
    <citation type="submission" date="2017-06" db="EMBL/GenBank/DDBJ databases">
        <title>Genome sequencing of cyanobaciteial culture collection at National Institute for Environmental Studies (NIES).</title>
        <authorList>
            <person name="Hirose Y."/>
            <person name="Shimura Y."/>
            <person name="Fujisawa T."/>
            <person name="Nakamura Y."/>
            <person name="Kawachi M."/>
        </authorList>
    </citation>
    <scope>NUCLEOTIDE SEQUENCE [LARGE SCALE GENOMIC DNA]</scope>
    <source>
        <strain evidence="2 3">NIES-267</strain>
    </source>
</reference>
<evidence type="ECO:0000313" key="3">
    <source>
        <dbReference type="Proteomes" id="UP000218418"/>
    </source>
</evidence>
<accession>A0A1Z4LZ16</accession>
<feature type="transmembrane region" description="Helical" evidence="1">
    <location>
        <begin position="220"/>
        <end position="241"/>
    </location>
</feature>
<dbReference type="InterPro" id="IPR051784">
    <property type="entry name" value="Nod_factor_ABC_transporter"/>
</dbReference>
<feature type="transmembrane region" description="Helical" evidence="1">
    <location>
        <begin position="139"/>
        <end position="162"/>
    </location>
</feature>
<dbReference type="PANTHER" id="PTHR43229">
    <property type="entry name" value="NODULATION PROTEIN J"/>
    <property type="match status" value="1"/>
</dbReference>
<dbReference type="AlphaFoldDB" id="A0A1Z4LZ16"/>
<feature type="transmembrane region" description="Helical" evidence="1">
    <location>
        <begin position="58"/>
        <end position="79"/>
    </location>
</feature>
<dbReference type="EMBL" id="AP018227">
    <property type="protein sequence ID" value="BAY86454.1"/>
    <property type="molecule type" value="Genomic_DNA"/>
</dbReference>
<name>A0A1Z4LZ16_9CYAN</name>
<keyword evidence="1" id="KW-0812">Transmembrane</keyword>
<proteinExistence type="predicted"/>
<dbReference type="PANTHER" id="PTHR43229:SF6">
    <property type="entry name" value="ABC-TYPE MULTIDRUG TRANSPORT SYSTEM, PERMEASE COMPONENT"/>
    <property type="match status" value="1"/>
</dbReference>
<keyword evidence="3" id="KW-1185">Reference proteome</keyword>
<keyword evidence="1" id="KW-0472">Membrane</keyword>
<feature type="transmembrane region" description="Helical" evidence="1">
    <location>
        <begin position="169"/>
        <end position="188"/>
    </location>
</feature>
<feature type="transmembrane region" description="Helical" evidence="1">
    <location>
        <begin position="107"/>
        <end position="127"/>
    </location>
</feature>